<dbReference type="EMBL" id="BARU01018879">
    <property type="protein sequence ID" value="GAH60921.1"/>
    <property type="molecule type" value="Genomic_DNA"/>
</dbReference>
<name>X1GSP2_9ZZZZ</name>
<dbReference type="AlphaFoldDB" id="X1GSP2"/>
<comment type="caution">
    <text evidence="1">The sequence shown here is derived from an EMBL/GenBank/DDBJ whole genome shotgun (WGS) entry which is preliminary data.</text>
</comment>
<gene>
    <name evidence="1" type="ORF">S03H2_31156</name>
</gene>
<reference evidence="1" key="1">
    <citation type="journal article" date="2014" name="Front. Microbiol.">
        <title>High frequency of phylogenetically diverse reductive dehalogenase-homologous genes in deep subseafloor sedimentary metagenomes.</title>
        <authorList>
            <person name="Kawai M."/>
            <person name="Futagami T."/>
            <person name="Toyoda A."/>
            <person name="Takaki Y."/>
            <person name="Nishi S."/>
            <person name="Hori S."/>
            <person name="Arai W."/>
            <person name="Tsubouchi T."/>
            <person name="Morono Y."/>
            <person name="Uchiyama I."/>
            <person name="Ito T."/>
            <person name="Fujiyama A."/>
            <person name="Inagaki F."/>
            <person name="Takami H."/>
        </authorList>
    </citation>
    <scope>NUCLEOTIDE SEQUENCE</scope>
    <source>
        <strain evidence="1">Expedition CK06-06</strain>
    </source>
</reference>
<evidence type="ECO:0000313" key="1">
    <source>
        <dbReference type="EMBL" id="GAH60921.1"/>
    </source>
</evidence>
<protein>
    <submittedName>
        <fullName evidence="1">Uncharacterized protein</fullName>
    </submittedName>
</protein>
<feature type="non-terminal residue" evidence="1">
    <location>
        <position position="63"/>
    </location>
</feature>
<sequence>MQEIVSFATSGVGGYTKSNQKEGIINQRKKELDSIQSSLKCEIIELEFPNMDVTREKISKITN</sequence>
<organism evidence="1">
    <name type="scientific">marine sediment metagenome</name>
    <dbReference type="NCBI Taxonomy" id="412755"/>
    <lineage>
        <taxon>unclassified sequences</taxon>
        <taxon>metagenomes</taxon>
        <taxon>ecological metagenomes</taxon>
    </lineage>
</organism>
<proteinExistence type="predicted"/>
<accession>X1GSP2</accession>